<organism evidence="3 4">
    <name type="scientific">Nocardioides marinisabuli</name>
    <dbReference type="NCBI Taxonomy" id="419476"/>
    <lineage>
        <taxon>Bacteria</taxon>
        <taxon>Bacillati</taxon>
        <taxon>Actinomycetota</taxon>
        <taxon>Actinomycetes</taxon>
        <taxon>Propionibacteriales</taxon>
        <taxon>Nocardioidaceae</taxon>
        <taxon>Nocardioides</taxon>
    </lineage>
</organism>
<evidence type="ECO:0000313" key="4">
    <source>
        <dbReference type="Proteomes" id="UP000516957"/>
    </source>
</evidence>
<dbReference type="Proteomes" id="UP000516957">
    <property type="component" value="Unassembled WGS sequence"/>
</dbReference>
<dbReference type="RefSeq" id="WP_179614694.1">
    <property type="nucleotide sequence ID" value="NZ_CP059163.1"/>
</dbReference>
<dbReference type="AlphaFoldDB" id="A0A7Y9EZH8"/>
<keyword evidence="2" id="KW-0812">Transmembrane</keyword>
<keyword evidence="2" id="KW-1133">Transmembrane helix</keyword>
<protein>
    <submittedName>
        <fullName evidence="3">Uncharacterized protein</fullName>
    </submittedName>
</protein>
<feature type="compositionally biased region" description="Low complexity" evidence="1">
    <location>
        <begin position="394"/>
        <end position="406"/>
    </location>
</feature>
<feature type="region of interest" description="Disordered" evidence="1">
    <location>
        <begin position="383"/>
        <end position="406"/>
    </location>
</feature>
<keyword evidence="2" id="KW-0472">Membrane</keyword>
<reference evidence="3 4" key="1">
    <citation type="submission" date="2020-07" db="EMBL/GenBank/DDBJ databases">
        <title>Sequencing the genomes of 1000 actinobacteria strains.</title>
        <authorList>
            <person name="Klenk H.-P."/>
        </authorList>
    </citation>
    <scope>NUCLEOTIDE SEQUENCE [LARGE SCALE GENOMIC DNA]</scope>
    <source>
        <strain evidence="3 4">DSM 18965</strain>
    </source>
</reference>
<proteinExistence type="predicted"/>
<name>A0A7Y9EZH8_9ACTN</name>
<evidence type="ECO:0000256" key="2">
    <source>
        <dbReference type="SAM" id="Phobius"/>
    </source>
</evidence>
<feature type="compositionally biased region" description="Basic and acidic residues" evidence="1">
    <location>
        <begin position="1"/>
        <end position="20"/>
    </location>
</feature>
<feature type="transmembrane region" description="Helical" evidence="2">
    <location>
        <begin position="43"/>
        <end position="63"/>
    </location>
</feature>
<evidence type="ECO:0000313" key="3">
    <source>
        <dbReference type="EMBL" id="NYD56850.1"/>
    </source>
</evidence>
<evidence type="ECO:0000256" key="1">
    <source>
        <dbReference type="SAM" id="MobiDB-lite"/>
    </source>
</evidence>
<gene>
    <name evidence="3" type="ORF">BKA08_001088</name>
</gene>
<comment type="caution">
    <text evidence="3">The sequence shown here is derived from an EMBL/GenBank/DDBJ whole genome shotgun (WGS) entry which is preliminary data.</text>
</comment>
<accession>A0A7Y9EZH8</accession>
<feature type="region of interest" description="Disordered" evidence="1">
    <location>
        <begin position="1"/>
        <end position="24"/>
    </location>
</feature>
<dbReference type="EMBL" id="JACCBE010000001">
    <property type="protein sequence ID" value="NYD56850.1"/>
    <property type="molecule type" value="Genomic_DNA"/>
</dbReference>
<sequence length="441" mass="45643">MSSVDDLRSTLEAHAHRVDDPGASPRVVAVHERVRGLRRRRRTAAGALAAVVLAAGVGLAALGPVGGGDGPEPAGGPRTVGGQEVPGAVMVLGREYELAETVAVSSADGRVRVPLPPSEGWRVVSLAASDLDGGVATLVYAQDGVARVLGDGSVQPPTPLGPVTTELTVRLEDLGPEAQVGLAIYEPTGTVPGGVVGPDMMTAFRGEVAGEDLLGAAFSRDGAAEVSLPLDLPRRQVVRISTYCTSSVSGGWVNVDLDGRSAFLRGPCDDDGVLDLPSGWVSMSDGIARGEHTLRVYLTRGSDGPEVDDPLAVLGVGAYPEPATTTVDGASVDEVVEHDGRRWRLASAMTATEDGEPVARRVETEEGPVLVGYTWDGGTVGLEAQSGRRRSDDVASSLSSSARGGSSIAGQLLAGDTYDVRLYEDRGRPFEGSILLYRPVA</sequence>
<keyword evidence="4" id="KW-1185">Reference proteome</keyword>